<keyword evidence="4" id="KW-0560">Oxidoreductase</keyword>
<evidence type="ECO:0000259" key="6">
    <source>
        <dbReference type="SMART" id="SM00702"/>
    </source>
</evidence>
<accession>A0A3M9YF36</accession>
<dbReference type="InterPro" id="IPR045054">
    <property type="entry name" value="P4HA-like"/>
</dbReference>
<dbReference type="InterPro" id="IPR006620">
    <property type="entry name" value="Pro_4_hyd_alph"/>
</dbReference>
<evidence type="ECO:0000313" key="7">
    <source>
        <dbReference type="EMBL" id="RNJ58188.1"/>
    </source>
</evidence>
<dbReference type="STRING" id="1051616.A0A3M9YF36"/>
<reference evidence="7 8" key="1">
    <citation type="submission" date="2018-10" db="EMBL/GenBank/DDBJ databases">
        <title>Genome sequence of Verticillium nonalfalfae VnAa140.</title>
        <authorList>
            <person name="Stajich J.E."/>
            <person name="Kasson M.T."/>
        </authorList>
    </citation>
    <scope>NUCLEOTIDE SEQUENCE [LARGE SCALE GENOMIC DNA]</scope>
    <source>
        <strain evidence="7 8">VnAa140</strain>
    </source>
</reference>
<evidence type="ECO:0000256" key="2">
    <source>
        <dbReference type="ARBA" id="ARBA00022723"/>
    </source>
</evidence>
<dbReference type="SMART" id="SM00702">
    <property type="entry name" value="P4Hc"/>
    <property type="match status" value="1"/>
</dbReference>
<proteinExistence type="predicted"/>
<evidence type="ECO:0000256" key="3">
    <source>
        <dbReference type="ARBA" id="ARBA00022964"/>
    </source>
</evidence>
<dbReference type="AlphaFoldDB" id="A0A3M9YF36"/>
<keyword evidence="2" id="KW-0479">Metal-binding</keyword>
<dbReference type="PANTHER" id="PTHR10869:SF241">
    <property type="entry name" value="FE2OG DIOXYGENASE DOMAIN-CONTAINING PROTEIN"/>
    <property type="match status" value="1"/>
</dbReference>
<dbReference type="GeneID" id="39608834"/>
<feature type="domain" description="Prolyl 4-hydroxylase alpha subunit" evidence="6">
    <location>
        <begin position="61"/>
        <end position="277"/>
    </location>
</feature>
<keyword evidence="5" id="KW-0408">Iron</keyword>
<evidence type="ECO:0000256" key="5">
    <source>
        <dbReference type="ARBA" id="ARBA00023004"/>
    </source>
</evidence>
<dbReference type="Pfam" id="PF13640">
    <property type="entry name" value="2OG-FeII_Oxy_3"/>
    <property type="match status" value="1"/>
</dbReference>
<name>A0A3M9YF36_9PEZI</name>
<sequence length="294" mass="32748">MSTSTTPPLPHDPKPHVPYLTSYDSLPVSLPADFLTSAPPKTVTASPIDWPSTPLPEWQGRHATVLDNVLTPQECALLLALAERSATDQSRPWQPAMVNIGAGREVLEPEYRNSDRIVWDEDEVVRRLWARVRLARHADGAPFFADEGPLAGAAGDAVDGGWRFWGLNRRMRFLKYGPGQFFRPHCDGTYEEASGGRHLRTYYTVHFYLNDSVQAVGDDAGADLKGGATCFLSYDEKRRLDVDPKAGRALIFQHPRMYHAGDDVLAGTKYTMRTEMMYELVDGVAKDKDDAELA</sequence>
<dbReference type="GO" id="GO:0005783">
    <property type="term" value="C:endoplasmic reticulum"/>
    <property type="evidence" value="ECO:0007669"/>
    <property type="project" value="TreeGrafter"/>
</dbReference>
<keyword evidence="3" id="KW-0223">Dioxygenase</keyword>
<dbReference type="GO" id="GO:0005506">
    <property type="term" value="F:iron ion binding"/>
    <property type="evidence" value="ECO:0007669"/>
    <property type="project" value="InterPro"/>
</dbReference>
<dbReference type="SUPFAM" id="SSF51197">
    <property type="entry name" value="Clavaminate synthase-like"/>
    <property type="match status" value="1"/>
</dbReference>
<gene>
    <name evidence="7" type="ORF">D7B24_005145</name>
</gene>
<dbReference type="GO" id="GO:0004656">
    <property type="term" value="F:procollagen-proline 4-dioxygenase activity"/>
    <property type="evidence" value="ECO:0007669"/>
    <property type="project" value="TreeGrafter"/>
</dbReference>
<dbReference type="PANTHER" id="PTHR10869">
    <property type="entry name" value="PROLYL 4-HYDROXYLASE ALPHA SUBUNIT"/>
    <property type="match status" value="1"/>
</dbReference>
<dbReference type="GO" id="GO:0031418">
    <property type="term" value="F:L-ascorbic acid binding"/>
    <property type="evidence" value="ECO:0007669"/>
    <property type="project" value="InterPro"/>
</dbReference>
<evidence type="ECO:0000256" key="1">
    <source>
        <dbReference type="ARBA" id="ARBA00001961"/>
    </source>
</evidence>
<dbReference type="EMBL" id="RBVV01000030">
    <property type="protein sequence ID" value="RNJ58188.1"/>
    <property type="molecule type" value="Genomic_DNA"/>
</dbReference>
<dbReference type="RefSeq" id="XP_028496346.1">
    <property type="nucleotide sequence ID" value="XM_028639304.1"/>
</dbReference>
<dbReference type="Gene3D" id="2.60.120.620">
    <property type="entry name" value="q2cbj1_9rhob like domain"/>
    <property type="match status" value="1"/>
</dbReference>
<dbReference type="InterPro" id="IPR044862">
    <property type="entry name" value="Pro_4_hyd_alph_FE2OG_OXY"/>
</dbReference>
<comment type="cofactor">
    <cofactor evidence="1">
        <name>L-ascorbate</name>
        <dbReference type="ChEBI" id="CHEBI:38290"/>
    </cofactor>
</comment>
<organism evidence="7 8">
    <name type="scientific">Verticillium nonalfalfae</name>
    <dbReference type="NCBI Taxonomy" id="1051616"/>
    <lineage>
        <taxon>Eukaryota</taxon>
        <taxon>Fungi</taxon>
        <taxon>Dikarya</taxon>
        <taxon>Ascomycota</taxon>
        <taxon>Pezizomycotina</taxon>
        <taxon>Sordariomycetes</taxon>
        <taxon>Hypocreomycetidae</taxon>
        <taxon>Glomerellales</taxon>
        <taxon>Plectosphaerellaceae</taxon>
        <taxon>Verticillium</taxon>
    </lineage>
</organism>
<evidence type="ECO:0000256" key="4">
    <source>
        <dbReference type="ARBA" id="ARBA00023002"/>
    </source>
</evidence>
<comment type="caution">
    <text evidence="7">The sequence shown here is derived from an EMBL/GenBank/DDBJ whole genome shotgun (WGS) entry which is preliminary data.</text>
</comment>
<evidence type="ECO:0000313" key="8">
    <source>
        <dbReference type="Proteomes" id="UP000267145"/>
    </source>
</evidence>
<protein>
    <recommendedName>
        <fullName evidence="6">Prolyl 4-hydroxylase alpha subunit domain-containing protein</fullName>
    </recommendedName>
</protein>
<dbReference type="Proteomes" id="UP000267145">
    <property type="component" value="Unassembled WGS sequence"/>
</dbReference>
<keyword evidence="8" id="KW-1185">Reference proteome</keyword>